<keyword evidence="3" id="KW-1185">Reference proteome</keyword>
<organism evidence="2 3">
    <name type="scientific">Kribbella turkmenica</name>
    <dbReference type="NCBI Taxonomy" id="2530375"/>
    <lineage>
        <taxon>Bacteria</taxon>
        <taxon>Bacillati</taxon>
        <taxon>Actinomycetota</taxon>
        <taxon>Actinomycetes</taxon>
        <taxon>Propionibacteriales</taxon>
        <taxon>Kribbellaceae</taxon>
        <taxon>Kribbella</taxon>
    </lineage>
</organism>
<proteinExistence type="predicted"/>
<comment type="caution">
    <text evidence="2">The sequence shown here is derived from an EMBL/GenBank/DDBJ whole genome shotgun (WGS) entry which is preliminary data.</text>
</comment>
<dbReference type="EMBL" id="SMKR01000003">
    <property type="protein sequence ID" value="TDD30439.1"/>
    <property type="molecule type" value="Genomic_DNA"/>
</dbReference>
<name>A0A4R4XIF5_9ACTN</name>
<dbReference type="Proteomes" id="UP000295172">
    <property type="component" value="Unassembled WGS sequence"/>
</dbReference>
<dbReference type="OrthoDB" id="5066780at2"/>
<evidence type="ECO:0000313" key="3">
    <source>
        <dbReference type="Proteomes" id="UP000295172"/>
    </source>
</evidence>
<dbReference type="Gene3D" id="3.10.180.10">
    <property type="entry name" value="2,3-Dihydroxybiphenyl 1,2-Dioxygenase, domain 1"/>
    <property type="match status" value="1"/>
</dbReference>
<dbReference type="InterPro" id="IPR029068">
    <property type="entry name" value="Glyas_Bleomycin-R_OHBP_Dase"/>
</dbReference>
<dbReference type="CDD" id="cd06587">
    <property type="entry name" value="VOC"/>
    <property type="match status" value="1"/>
</dbReference>
<feature type="region of interest" description="Disordered" evidence="1">
    <location>
        <begin position="143"/>
        <end position="162"/>
    </location>
</feature>
<dbReference type="RefSeq" id="WP_132315257.1">
    <property type="nucleotide sequence ID" value="NZ_SMKR01000003.1"/>
</dbReference>
<dbReference type="SUPFAM" id="SSF54593">
    <property type="entry name" value="Glyoxalase/Bleomycin resistance protein/Dihydroxybiphenyl dioxygenase"/>
    <property type="match status" value="1"/>
</dbReference>
<reference evidence="2 3" key="1">
    <citation type="submission" date="2019-02" db="EMBL/GenBank/DDBJ databases">
        <title>Draft genome sequences of novel Actinobacteria.</title>
        <authorList>
            <person name="Sahin N."/>
            <person name="Ay H."/>
            <person name="Saygin H."/>
        </authorList>
    </citation>
    <scope>NUCLEOTIDE SEQUENCE [LARGE SCALE GENOMIC DNA]</scope>
    <source>
        <strain evidence="2 3">16K104</strain>
    </source>
</reference>
<dbReference type="AlphaFoldDB" id="A0A4R4XIF5"/>
<gene>
    <name evidence="2" type="ORF">E1218_01140</name>
</gene>
<evidence type="ECO:0000256" key="1">
    <source>
        <dbReference type="SAM" id="MobiDB-lite"/>
    </source>
</evidence>
<accession>A0A4R4XIF5</accession>
<evidence type="ECO:0000313" key="2">
    <source>
        <dbReference type="EMBL" id="TDD30439.1"/>
    </source>
</evidence>
<protein>
    <submittedName>
        <fullName evidence="2">VOC family protein</fullName>
    </submittedName>
</protein>
<sequence length="162" mass="17308">MNEFVSPVPLPGPDTVAPGICREIYPMPMFVVLPTGDLAASKEFWIRGLGFADLFSAPGEQVTHLRRWAFQDVLLVPGVPAASAAVQGVSFAAVLNQLADIATRCEELVPGCTSGPEVMPWNSVELTVTTPENARVTMTAARPLDPASPEADNLRDWGIPLP</sequence>